<feature type="transmembrane region" description="Helical" evidence="5">
    <location>
        <begin position="39"/>
        <end position="58"/>
    </location>
</feature>
<dbReference type="Pfam" id="PF09685">
    <property type="entry name" value="MamF_MmsF"/>
    <property type="match status" value="1"/>
</dbReference>
<proteinExistence type="predicted"/>
<evidence type="ECO:0000256" key="2">
    <source>
        <dbReference type="ARBA" id="ARBA00022692"/>
    </source>
</evidence>
<dbReference type="EMBL" id="JBHMFB010000029">
    <property type="protein sequence ID" value="MFB9090388.1"/>
    <property type="molecule type" value="Genomic_DNA"/>
</dbReference>
<keyword evidence="3 5" id="KW-1133">Transmembrane helix</keyword>
<evidence type="ECO:0000256" key="5">
    <source>
        <dbReference type="SAM" id="Phobius"/>
    </source>
</evidence>
<keyword evidence="7" id="KW-1185">Reference proteome</keyword>
<name>A0ABV5GGY2_9FLAO</name>
<reference evidence="6 7" key="1">
    <citation type="submission" date="2024-09" db="EMBL/GenBank/DDBJ databases">
        <authorList>
            <person name="Sun Q."/>
            <person name="Mori K."/>
        </authorList>
    </citation>
    <scope>NUCLEOTIDE SEQUENCE [LARGE SCALE GENOMIC DNA]</scope>
    <source>
        <strain evidence="6 7">CECT 8460</strain>
    </source>
</reference>
<evidence type="ECO:0000313" key="7">
    <source>
        <dbReference type="Proteomes" id="UP001589576"/>
    </source>
</evidence>
<accession>A0ABV5GGY2</accession>
<gene>
    <name evidence="6" type="ORF">ACFFUU_12295</name>
</gene>
<feature type="transmembrane region" description="Helical" evidence="5">
    <location>
        <begin position="64"/>
        <end position="83"/>
    </location>
</feature>
<evidence type="ECO:0000256" key="1">
    <source>
        <dbReference type="ARBA" id="ARBA00004141"/>
    </source>
</evidence>
<evidence type="ECO:0000256" key="3">
    <source>
        <dbReference type="ARBA" id="ARBA00022989"/>
    </source>
</evidence>
<dbReference type="InterPro" id="IPR019109">
    <property type="entry name" value="MamF_MmsF"/>
</dbReference>
<evidence type="ECO:0000256" key="4">
    <source>
        <dbReference type="ARBA" id="ARBA00023136"/>
    </source>
</evidence>
<dbReference type="RefSeq" id="WP_290285353.1">
    <property type="nucleotide sequence ID" value="NZ_JAUFQN010000019.1"/>
</dbReference>
<comment type="caution">
    <text evidence="6">The sequence shown here is derived from an EMBL/GenBank/DDBJ whole genome shotgun (WGS) entry which is preliminary data.</text>
</comment>
<sequence length="107" mass="12165">MENIDKSKNTAIVAYITIIGSVIAIFMNQEENKSEFGSFHIRQALGLFISFFLLGYFVGYADSWTATSAFYLFYFILWIYGFTGALQGQKRVLPLVGPFFQSTFKSL</sequence>
<keyword evidence="4 5" id="KW-0472">Membrane</keyword>
<feature type="transmembrane region" description="Helical" evidence="5">
    <location>
        <begin position="12"/>
        <end position="27"/>
    </location>
</feature>
<comment type="subcellular location">
    <subcellularLocation>
        <location evidence="1">Membrane</location>
        <topology evidence="1">Multi-pass membrane protein</topology>
    </subcellularLocation>
</comment>
<evidence type="ECO:0008006" key="8">
    <source>
        <dbReference type="Google" id="ProtNLM"/>
    </source>
</evidence>
<protein>
    <recommendedName>
        <fullName evidence="8">Chloroplast import component protein (Tic20)</fullName>
    </recommendedName>
</protein>
<evidence type="ECO:0000313" key="6">
    <source>
        <dbReference type="EMBL" id="MFB9090388.1"/>
    </source>
</evidence>
<organism evidence="6 7">
    <name type="scientific">Flavobacterium paronense</name>
    <dbReference type="NCBI Taxonomy" id="1392775"/>
    <lineage>
        <taxon>Bacteria</taxon>
        <taxon>Pseudomonadati</taxon>
        <taxon>Bacteroidota</taxon>
        <taxon>Flavobacteriia</taxon>
        <taxon>Flavobacteriales</taxon>
        <taxon>Flavobacteriaceae</taxon>
        <taxon>Flavobacterium</taxon>
    </lineage>
</organism>
<dbReference type="Proteomes" id="UP001589576">
    <property type="component" value="Unassembled WGS sequence"/>
</dbReference>
<keyword evidence="2 5" id="KW-0812">Transmembrane</keyword>